<comment type="caution">
    <text evidence="3">The sequence shown here is derived from an EMBL/GenBank/DDBJ whole genome shotgun (WGS) entry which is preliminary data.</text>
</comment>
<name>A0ABD3Y2K8_SINWO</name>
<gene>
    <name evidence="3" type="ORF">ACJMK2_004389</name>
</gene>
<evidence type="ECO:0000313" key="4">
    <source>
        <dbReference type="Proteomes" id="UP001634394"/>
    </source>
</evidence>
<dbReference type="Proteomes" id="UP001634394">
    <property type="component" value="Unassembled WGS sequence"/>
</dbReference>
<organism evidence="3 4">
    <name type="scientific">Sinanodonta woodiana</name>
    <name type="common">Chinese pond mussel</name>
    <name type="synonym">Anodonta woodiana</name>
    <dbReference type="NCBI Taxonomy" id="1069815"/>
    <lineage>
        <taxon>Eukaryota</taxon>
        <taxon>Metazoa</taxon>
        <taxon>Spiralia</taxon>
        <taxon>Lophotrochozoa</taxon>
        <taxon>Mollusca</taxon>
        <taxon>Bivalvia</taxon>
        <taxon>Autobranchia</taxon>
        <taxon>Heteroconchia</taxon>
        <taxon>Palaeoheterodonta</taxon>
        <taxon>Unionida</taxon>
        <taxon>Unionoidea</taxon>
        <taxon>Unionidae</taxon>
        <taxon>Unioninae</taxon>
        <taxon>Sinanodonta</taxon>
    </lineage>
</organism>
<feature type="transmembrane region" description="Helical" evidence="1">
    <location>
        <begin position="101"/>
        <end position="118"/>
    </location>
</feature>
<dbReference type="AlphaFoldDB" id="A0ABD3Y2K8"/>
<proteinExistence type="predicted"/>
<keyword evidence="2" id="KW-0732">Signal</keyword>
<accession>A0ABD3Y2K8</accession>
<dbReference type="EMBL" id="JBJQND010000001">
    <property type="protein sequence ID" value="KAL3892155.1"/>
    <property type="molecule type" value="Genomic_DNA"/>
</dbReference>
<sequence length="145" mass="15978">MSGLNLLLLLDVQMVYAIYLAMSSPLKQTSIKSQMNITSQTGKPTAARIVLEGKGKHCNYGYNRSQYCPNGCCVEKQSSRNTVCCKGISNDSQGTSKHQDLIGISALFLVVVVIIAYQCRLSRINDMCLKNGLTEETVEQHVERA</sequence>
<evidence type="ECO:0000313" key="3">
    <source>
        <dbReference type="EMBL" id="KAL3892155.1"/>
    </source>
</evidence>
<feature type="signal peptide" evidence="2">
    <location>
        <begin position="1"/>
        <end position="17"/>
    </location>
</feature>
<feature type="chain" id="PRO_5044876452" evidence="2">
    <location>
        <begin position="18"/>
        <end position="145"/>
    </location>
</feature>
<keyword evidence="1" id="KW-1133">Transmembrane helix</keyword>
<keyword evidence="1" id="KW-0812">Transmembrane</keyword>
<reference evidence="3 4" key="1">
    <citation type="submission" date="2024-11" db="EMBL/GenBank/DDBJ databases">
        <title>Chromosome-level genome assembly of the freshwater bivalve Anodonta woodiana.</title>
        <authorList>
            <person name="Chen X."/>
        </authorList>
    </citation>
    <scope>NUCLEOTIDE SEQUENCE [LARGE SCALE GENOMIC DNA]</scope>
    <source>
        <strain evidence="3">MN2024</strain>
        <tissue evidence="3">Gills</tissue>
    </source>
</reference>
<evidence type="ECO:0000256" key="2">
    <source>
        <dbReference type="SAM" id="SignalP"/>
    </source>
</evidence>
<keyword evidence="4" id="KW-1185">Reference proteome</keyword>
<evidence type="ECO:0000256" key="1">
    <source>
        <dbReference type="SAM" id="Phobius"/>
    </source>
</evidence>
<keyword evidence="1" id="KW-0472">Membrane</keyword>
<protein>
    <submittedName>
        <fullName evidence="3">Uncharacterized protein</fullName>
    </submittedName>
</protein>